<dbReference type="GO" id="GO:0003700">
    <property type="term" value="F:DNA-binding transcription factor activity"/>
    <property type="evidence" value="ECO:0007669"/>
    <property type="project" value="TreeGrafter"/>
</dbReference>
<keyword evidence="3" id="KW-0804">Transcription</keyword>
<evidence type="ECO:0000313" key="8">
    <source>
        <dbReference type="Proteomes" id="UP000638648"/>
    </source>
</evidence>
<dbReference type="InterPro" id="IPR036271">
    <property type="entry name" value="Tet_transcr_reg_TetR-rel_C_sf"/>
</dbReference>
<keyword evidence="2 4" id="KW-0238">DNA-binding</keyword>
<name>A0A927R914_9ACTN</name>
<dbReference type="InterPro" id="IPR050109">
    <property type="entry name" value="HTH-type_TetR-like_transc_reg"/>
</dbReference>
<dbReference type="PRINTS" id="PR00455">
    <property type="entry name" value="HTHTETR"/>
</dbReference>
<organism evidence="7 8">
    <name type="scientific">Actinopolymorpha pittospori</name>
    <dbReference type="NCBI Taxonomy" id="648752"/>
    <lineage>
        <taxon>Bacteria</taxon>
        <taxon>Bacillati</taxon>
        <taxon>Actinomycetota</taxon>
        <taxon>Actinomycetes</taxon>
        <taxon>Propionibacteriales</taxon>
        <taxon>Actinopolymorphaceae</taxon>
        <taxon>Actinopolymorpha</taxon>
    </lineage>
</organism>
<dbReference type="Gene3D" id="1.10.357.10">
    <property type="entry name" value="Tetracycline Repressor, domain 2"/>
    <property type="match status" value="1"/>
</dbReference>
<sequence length="222" mass="23469">MPARTSAERGREVRQRLLDTAATLIPELGWSAVSTRALAERADVTPGLIHYHFPSVQALLREAALRVMGEVVSATSLAFTSADDLDAGLDLMLGALDSYPGEDATSLLFTETCLAATRDPELRAELSTLVAGFREDLTTWLASHGQDHPGDTAAVLAATIDGLMLHRVLGVELTSAAAATVLRGLVAPTPLSTRTASRRDPSKRGAPRKSTTKKGVAKGRTS</sequence>
<dbReference type="AlphaFoldDB" id="A0A927R914"/>
<evidence type="ECO:0000256" key="1">
    <source>
        <dbReference type="ARBA" id="ARBA00023015"/>
    </source>
</evidence>
<dbReference type="PROSITE" id="PS50977">
    <property type="entry name" value="HTH_TETR_2"/>
    <property type="match status" value="1"/>
</dbReference>
<dbReference type="InterPro" id="IPR009057">
    <property type="entry name" value="Homeodomain-like_sf"/>
</dbReference>
<dbReference type="Proteomes" id="UP000638648">
    <property type="component" value="Unassembled WGS sequence"/>
</dbReference>
<keyword evidence="1" id="KW-0805">Transcription regulation</keyword>
<dbReference type="InterPro" id="IPR041583">
    <property type="entry name" value="TetR_C_31"/>
</dbReference>
<feature type="domain" description="HTH tetR-type" evidence="6">
    <location>
        <begin position="11"/>
        <end position="71"/>
    </location>
</feature>
<dbReference type="GO" id="GO:0000976">
    <property type="term" value="F:transcription cis-regulatory region binding"/>
    <property type="evidence" value="ECO:0007669"/>
    <property type="project" value="TreeGrafter"/>
</dbReference>
<evidence type="ECO:0000256" key="2">
    <source>
        <dbReference type="ARBA" id="ARBA00023125"/>
    </source>
</evidence>
<feature type="DNA-binding region" description="H-T-H motif" evidence="4">
    <location>
        <begin position="34"/>
        <end position="53"/>
    </location>
</feature>
<evidence type="ECO:0000256" key="5">
    <source>
        <dbReference type="SAM" id="MobiDB-lite"/>
    </source>
</evidence>
<feature type="compositionally biased region" description="Basic residues" evidence="5">
    <location>
        <begin position="205"/>
        <end position="222"/>
    </location>
</feature>
<feature type="region of interest" description="Disordered" evidence="5">
    <location>
        <begin position="190"/>
        <end position="222"/>
    </location>
</feature>
<dbReference type="SUPFAM" id="SSF46689">
    <property type="entry name" value="Homeodomain-like"/>
    <property type="match status" value="1"/>
</dbReference>
<proteinExistence type="predicted"/>
<dbReference type="Pfam" id="PF17940">
    <property type="entry name" value="TetR_C_31"/>
    <property type="match status" value="1"/>
</dbReference>
<evidence type="ECO:0000313" key="7">
    <source>
        <dbReference type="EMBL" id="MBE1605989.1"/>
    </source>
</evidence>
<evidence type="ECO:0000256" key="3">
    <source>
        <dbReference type="ARBA" id="ARBA00023163"/>
    </source>
</evidence>
<keyword evidence="8" id="KW-1185">Reference proteome</keyword>
<evidence type="ECO:0000256" key="4">
    <source>
        <dbReference type="PROSITE-ProRule" id="PRU00335"/>
    </source>
</evidence>
<protein>
    <submittedName>
        <fullName evidence="7">AcrR family transcriptional regulator</fullName>
    </submittedName>
</protein>
<dbReference type="PANTHER" id="PTHR30055:SF234">
    <property type="entry name" value="HTH-TYPE TRANSCRIPTIONAL REGULATOR BETI"/>
    <property type="match status" value="1"/>
</dbReference>
<evidence type="ECO:0000259" key="6">
    <source>
        <dbReference type="PROSITE" id="PS50977"/>
    </source>
</evidence>
<dbReference type="SUPFAM" id="SSF48498">
    <property type="entry name" value="Tetracyclin repressor-like, C-terminal domain"/>
    <property type="match status" value="1"/>
</dbReference>
<gene>
    <name evidence="7" type="ORF">HEB94_002837</name>
</gene>
<dbReference type="Pfam" id="PF00440">
    <property type="entry name" value="TetR_N"/>
    <property type="match status" value="1"/>
</dbReference>
<comment type="caution">
    <text evidence="7">The sequence shown here is derived from an EMBL/GenBank/DDBJ whole genome shotgun (WGS) entry which is preliminary data.</text>
</comment>
<reference evidence="7" key="1">
    <citation type="submission" date="2020-10" db="EMBL/GenBank/DDBJ databases">
        <title>Sequencing the genomes of 1000 actinobacteria strains.</title>
        <authorList>
            <person name="Klenk H.-P."/>
        </authorList>
    </citation>
    <scope>NUCLEOTIDE SEQUENCE</scope>
    <source>
        <strain evidence="7">DSM 45354</strain>
    </source>
</reference>
<dbReference type="RefSeq" id="WP_192750195.1">
    <property type="nucleotide sequence ID" value="NZ_BAABJL010000025.1"/>
</dbReference>
<dbReference type="PANTHER" id="PTHR30055">
    <property type="entry name" value="HTH-TYPE TRANSCRIPTIONAL REGULATOR RUTR"/>
    <property type="match status" value="1"/>
</dbReference>
<dbReference type="InterPro" id="IPR001647">
    <property type="entry name" value="HTH_TetR"/>
</dbReference>
<dbReference type="EMBL" id="JADBEM010000001">
    <property type="protein sequence ID" value="MBE1605989.1"/>
    <property type="molecule type" value="Genomic_DNA"/>
</dbReference>
<accession>A0A927R914</accession>